<dbReference type="SUPFAM" id="SSF49329">
    <property type="entry name" value="Cu,Zn superoxide dismutase-like"/>
    <property type="match status" value="1"/>
</dbReference>
<dbReference type="Pfam" id="PF00080">
    <property type="entry name" value="Sod_Cu"/>
    <property type="match status" value="1"/>
</dbReference>
<dbReference type="PANTHER" id="PTHR10003">
    <property type="entry name" value="SUPEROXIDE DISMUTASE CU-ZN -RELATED"/>
    <property type="match status" value="1"/>
</dbReference>
<dbReference type="STRING" id="1219065.VPR01S_23_00310"/>
<dbReference type="AlphaFoldDB" id="U3BHI5"/>
<dbReference type="InterPro" id="IPR024134">
    <property type="entry name" value="SOD_Cu/Zn_/chaperone"/>
</dbReference>
<dbReference type="PROSITE" id="PS00087">
    <property type="entry name" value="SOD_CU_ZN_1"/>
    <property type="match status" value="1"/>
</dbReference>
<dbReference type="InterPro" id="IPR001424">
    <property type="entry name" value="SOD_Cu_Zn_dom"/>
</dbReference>
<organism evidence="5 6">
    <name type="scientific">Vibrio proteolyticus NBRC 13287</name>
    <dbReference type="NCBI Taxonomy" id="1219065"/>
    <lineage>
        <taxon>Bacteria</taxon>
        <taxon>Pseudomonadati</taxon>
        <taxon>Pseudomonadota</taxon>
        <taxon>Gammaproteobacteria</taxon>
        <taxon>Vibrionales</taxon>
        <taxon>Vibrionaceae</taxon>
        <taxon>Vibrio</taxon>
    </lineage>
</organism>
<feature type="signal peptide" evidence="3">
    <location>
        <begin position="1"/>
        <end position="19"/>
    </location>
</feature>
<accession>U3BHI5</accession>
<dbReference type="CDD" id="cd00305">
    <property type="entry name" value="Cu-Zn_Superoxide_Dismutase"/>
    <property type="match status" value="1"/>
</dbReference>
<keyword evidence="3" id="KW-0732">Signal</keyword>
<name>U3BHI5_VIBPR</name>
<gene>
    <name evidence="5" type="primary">sodC</name>
    <name evidence="5" type="ORF">VPR01S_23_00310</name>
</gene>
<evidence type="ECO:0000256" key="2">
    <source>
        <dbReference type="SAM" id="MobiDB-lite"/>
    </source>
</evidence>
<reference evidence="5 6" key="1">
    <citation type="submission" date="2013-09" db="EMBL/GenBank/DDBJ databases">
        <title>Whole genome shotgun sequence of Vibrio proteolyticus NBRC 13287.</title>
        <authorList>
            <person name="Isaki S."/>
            <person name="Hosoyama A."/>
            <person name="Numata M."/>
            <person name="Hashimoto M."/>
            <person name="Hosoyama Y."/>
            <person name="Tsuchikane K."/>
            <person name="Noguchi M."/>
            <person name="Hirakata S."/>
            <person name="Ichikawa N."/>
            <person name="Ohji S."/>
            <person name="Yamazoe A."/>
            <person name="Fujita N."/>
        </authorList>
    </citation>
    <scope>NUCLEOTIDE SEQUENCE [LARGE SCALE GENOMIC DNA]</scope>
    <source>
        <strain evidence="5 6">NBRC 13287</strain>
    </source>
</reference>
<evidence type="ECO:0000256" key="1">
    <source>
        <dbReference type="ARBA" id="ARBA00010457"/>
    </source>
</evidence>
<feature type="domain" description="Superoxide dismutase copper/zinc binding" evidence="4">
    <location>
        <begin position="35"/>
        <end position="169"/>
    </location>
</feature>
<keyword evidence="6" id="KW-1185">Reference proteome</keyword>
<dbReference type="GO" id="GO:0005507">
    <property type="term" value="F:copper ion binding"/>
    <property type="evidence" value="ECO:0007669"/>
    <property type="project" value="InterPro"/>
</dbReference>
<comment type="caution">
    <text evidence="5">The sequence shown here is derived from an EMBL/GenBank/DDBJ whole genome shotgun (WGS) entry which is preliminary data.</text>
</comment>
<protein>
    <submittedName>
        <fullName evidence="5">Superoxide dismutase [Cu-Zn]</fullName>
    </submittedName>
</protein>
<evidence type="ECO:0000256" key="3">
    <source>
        <dbReference type="SAM" id="SignalP"/>
    </source>
</evidence>
<dbReference type="RefSeq" id="WP_021707087.1">
    <property type="nucleotide sequence ID" value="NZ_BATJ01000023.1"/>
</dbReference>
<comment type="similarity">
    <text evidence="1">Belongs to the Cu-Zn superoxide dismutase family.</text>
</comment>
<dbReference type="eggNOG" id="COG2032">
    <property type="taxonomic scope" value="Bacteria"/>
</dbReference>
<feature type="chain" id="PRO_5004638888" evidence="3">
    <location>
        <begin position="20"/>
        <end position="170"/>
    </location>
</feature>
<evidence type="ECO:0000313" key="5">
    <source>
        <dbReference type="EMBL" id="GAD69119.1"/>
    </source>
</evidence>
<feature type="region of interest" description="Disordered" evidence="2">
    <location>
        <begin position="82"/>
        <end position="103"/>
    </location>
</feature>
<dbReference type="InterPro" id="IPR036423">
    <property type="entry name" value="SOD-like_Cu/Zn_dom_sf"/>
</dbReference>
<dbReference type="Proteomes" id="UP000016570">
    <property type="component" value="Unassembled WGS sequence"/>
</dbReference>
<dbReference type="EMBL" id="BATJ01000023">
    <property type="protein sequence ID" value="GAD69119.1"/>
    <property type="molecule type" value="Genomic_DNA"/>
</dbReference>
<proteinExistence type="inferred from homology"/>
<sequence length="170" mass="17464">MNNKLLLIAFSVFSTSALAADLTVDMTDLATGKSAGTIEISQNQYGSVFTPALKGLTPGLHGFHIHVNPSCDTSTKDDKTVLGGAAGGHYDPANTGQHGTPWGDNNHLGDLPPIYADSNGDVVQPVMAPRVELADLPGRALMIHAGGDNHSDSPNPLGGGGARVICGVIK</sequence>
<dbReference type="InterPro" id="IPR018152">
    <property type="entry name" value="SOD_Cu/Zn_BS"/>
</dbReference>
<dbReference type="GO" id="GO:0006801">
    <property type="term" value="P:superoxide metabolic process"/>
    <property type="evidence" value="ECO:0007669"/>
    <property type="project" value="InterPro"/>
</dbReference>
<evidence type="ECO:0000259" key="4">
    <source>
        <dbReference type="Pfam" id="PF00080"/>
    </source>
</evidence>
<evidence type="ECO:0000313" key="6">
    <source>
        <dbReference type="Proteomes" id="UP000016570"/>
    </source>
</evidence>
<dbReference type="Gene3D" id="2.60.40.200">
    <property type="entry name" value="Superoxide dismutase, copper/zinc binding domain"/>
    <property type="match status" value="1"/>
</dbReference>